<sequence length="79" mass="9127">MSKSISSRLVPLLPLVSTHSIEGRLETKSVHILLRLTYVVSMNRKVDEFFFFFSASLTRLSGRFHFSFHPSFSQHSEHS</sequence>
<reference evidence="3" key="2">
    <citation type="submission" date="2020-04" db="EMBL/GenBank/DDBJ databases">
        <authorList>
            <consortium name="NCBI Genome Project"/>
        </authorList>
    </citation>
    <scope>NUCLEOTIDE SEQUENCE</scope>
    <source>
        <strain evidence="3">CBS 304.34</strain>
    </source>
</reference>
<proteinExistence type="predicted"/>
<evidence type="ECO:0000313" key="2">
    <source>
        <dbReference type="Proteomes" id="UP000504636"/>
    </source>
</evidence>
<reference evidence="1 3" key="1">
    <citation type="journal article" date="2020" name="Stud. Mycol.">
        <title>101 Dothideomycetes genomes: a test case for predicting lifestyles and emergence of pathogens.</title>
        <authorList>
            <person name="Haridas S."/>
            <person name="Albert R."/>
            <person name="Binder M."/>
            <person name="Bloem J."/>
            <person name="Labutti K."/>
            <person name="Salamov A."/>
            <person name="Andreopoulos B."/>
            <person name="Baker S."/>
            <person name="Barry K."/>
            <person name="Bills G."/>
            <person name="Bluhm B."/>
            <person name="Cannon C."/>
            <person name="Castanera R."/>
            <person name="Culley D."/>
            <person name="Daum C."/>
            <person name="Ezra D."/>
            <person name="Gonzalez J."/>
            <person name="Henrissat B."/>
            <person name="Kuo A."/>
            <person name="Liang C."/>
            <person name="Lipzen A."/>
            <person name="Lutzoni F."/>
            <person name="Magnuson J."/>
            <person name="Mondo S."/>
            <person name="Nolan M."/>
            <person name="Ohm R."/>
            <person name="Pangilinan J."/>
            <person name="Park H.-J."/>
            <person name="Ramirez L."/>
            <person name="Alfaro M."/>
            <person name="Sun H."/>
            <person name="Tritt A."/>
            <person name="Yoshinaga Y."/>
            <person name="Zwiers L.-H."/>
            <person name="Turgeon B."/>
            <person name="Goodwin S."/>
            <person name="Spatafora J."/>
            <person name="Crous P."/>
            <person name="Grigoriev I."/>
        </authorList>
    </citation>
    <scope>NUCLEOTIDE SEQUENCE</scope>
    <source>
        <strain evidence="1 3">CBS 304.34</strain>
    </source>
</reference>
<protein>
    <submittedName>
        <fullName evidence="1 3">Uncharacterized protein</fullName>
    </submittedName>
</protein>
<evidence type="ECO:0000313" key="1">
    <source>
        <dbReference type="EMBL" id="KAF2815187.1"/>
    </source>
</evidence>
<dbReference type="RefSeq" id="XP_033582151.1">
    <property type="nucleotide sequence ID" value="XM_033713157.1"/>
</dbReference>
<accession>A0A6A6Z4K6</accession>
<evidence type="ECO:0000313" key="3">
    <source>
        <dbReference type="RefSeq" id="XP_033582151.1"/>
    </source>
</evidence>
<dbReference type="EMBL" id="MU003694">
    <property type="protein sequence ID" value="KAF2815187.1"/>
    <property type="molecule type" value="Genomic_DNA"/>
</dbReference>
<keyword evidence="2" id="KW-1185">Reference proteome</keyword>
<reference evidence="3" key="3">
    <citation type="submission" date="2025-04" db="UniProtKB">
        <authorList>
            <consortium name="RefSeq"/>
        </authorList>
    </citation>
    <scope>IDENTIFICATION</scope>
    <source>
        <strain evidence="3">CBS 304.34</strain>
    </source>
</reference>
<dbReference type="Proteomes" id="UP000504636">
    <property type="component" value="Unplaced"/>
</dbReference>
<name>A0A6A6Z4K6_9PEZI</name>
<gene>
    <name evidence="1 3" type="ORF">BDZ99DRAFT_191895</name>
</gene>
<dbReference type="AlphaFoldDB" id="A0A6A6Z4K6"/>
<organism evidence="1">
    <name type="scientific">Mytilinidion resinicola</name>
    <dbReference type="NCBI Taxonomy" id="574789"/>
    <lineage>
        <taxon>Eukaryota</taxon>
        <taxon>Fungi</taxon>
        <taxon>Dikarya</taxon>
        <taxon>Ascomycota</taxon>
        <taxon>Pezizomycotina</taxon>
        <taxon>Dothideomycetes</taxon>
        <taxon>Pleosporomycetidae</taxon>
        <taxon>Mytilinidiales</taxon>
        <taxon>Mytilinidiaceae</taxon>
        <taxon>Mytilinidion</taxon>
    </lineage>
</organism>
<dbReference type="GeneID" id="54454050"/>